<name>A0A839RMF2_9ACTN</name>
<dbReference type="EC" id="1.10.3.-" evidence="13"/>
<dbReference type="OrthoDB" id="9776710at2"/>
<dbReference type="InterPro" id="IPR003317">
    <property type="entry name" value="Cyt-d_oxidase_su2"/>
</dbReference>
<dbReference type="GO" id="GO:0009055">
    <property type="term" value="F:electron transfer activity"/>
    <property type="evidence" value="ECO:0007669"/>
    <property type="project" value="TreeGrafter"/>
</dbReference>
<dbReference type="RefSeq" id="WP_064441145.1">
    <property type="nucleotide sequence ID" value="NZ_BDDI01000012.1"/>
</dbReference>
<dbReference type="PIRSF" id="PIRSF000267">
    <property type="entry name" value="Cyt_oxidse_sub2"/>
    <property type="match status" value="1"/>
</dbReference>
<keyword evidence="7" id="KW-0479">Metal-binding</keyword>
<evidence type="ECO:0000256" key="8">
    <source>
        <dbReference type="ARBA" id="ARBA00022982"/>
    </source>
</evidence>
<keyword evidence="5" id="KW-0349">Heme</keyword>
<evidence type="ECO:0000256" key="1">
    <source>
        <dbReference type="ARBA" id="ARBA00004651"/>
    </source>
</evidence>
<keyword evidence="6 12" id="KW-0812">Transmembrane</keyword>
<keyword evidence="10" id="KW-0408">Iron</keyword>
<comment type="subcellular location">
    <subcellularLocation>
        <location evidence="1">Cell membrane</location>
        <topology evidence="1">Multi-pass membrane protein</topology>
    </subcellularLocation>
</comment>
<keyword evidence="3" id="KW-0813">Transport</keyword>
<evidence type="ECO:0000313" key="14">
    <source>
        <dbReference type="Proteomes" id="UP000567922"/>
    </source>
</evidence>
<protein>
    <submittedName>
        <fullName evidence="13">Cytochrome d ubiquinol oxidase subunit II</fullName>
        <ecNumber evidence="13">1.10.3.-</ecNumber>
    </submittedName>
</protein>
<organism evidence="13 14">
    <name type="scientific">Hoyosella altamirensis</name>
    <dbReference type="NCBI Taxonomy" id="616997"/>
    <lineage>
        <taxon>Bacteria</taxon>
        <taxon>Bacillati</taxon>
        <taxon>Actinomycetota</taxon>
        <taxon>Actinomycetes</taxon>
        <taxon>Mycobacteriales</taxon>
        <taxon>Hoyosellaceae</taxon>
        <taxon>Hoyosella</taxon>
    </lineage>
</organism>
<keyword evidence="8" id="KW-0249">Electron transport</keyword>
<feature type="transmembrane region" description="Helical" evidence="12">
    <location>
        <begin position="124"/>
        <end position="145"/>
    </location>
</feature>
<evidence type="ECO:0000256" key="3">
    <source>
        <dbReference type="ARBA" id="ARBA00022448"/>
    </source>
</evidence>
<accession>A0A839RMF2</accession>
<evidence type="ECO:0000313" key="13">
    <source>
        <dbReference type="EMBL" id="MBB3037378.1"/>
    </source>
</evidence>
<feature type="transmembrane region" description="Helical" evidence="12">
    <location>
        <begin position="165"/>
        <end position="187"/>
    </location>
</feature>
<keyword evidence="9 12" id="KW-1133">Transmembrane helix</keyword>
<feature type="transmembrane region" description="Helical" evidence="12">
    <location>
        <begin position="6"/>
        <end position="35"/>
    </location>
</feature>
<feature type="transmembrane region" description="Helical" evidence="12">
    <location>
        <begin position="302"/>
        <end position="325"/>
    </location>
</feature>
<evidence type="ECO:0000256" key="7">
    <source>
        <dbReference type="ARBA" id="ARBA00022723"/>
    </source>
</evidence>
<keyword evidence="14" id="KW-1185">Reference proteome</keyword>
<dbReference type="GO" id="GO:0005886">
    <property type="term" value="C:plasma membrane"/>
    <property type="evidence" value="ECO:0007669"/>
    <property type="project" value="UniProtKB-SubCell"/>
</dbReference>
<evidence type="ECO:0000256" key="12">
    <source>
        <dbReference type="SAM" id="Phobius"/>
    </source>
</evidence>
<evidence type="ECO:0000256" key="4">
    <source>
        <dbReference type="ARBA" id="ARBA00022475"/>
    </source>
</evidence>
<dbReference type="PANTHER" id="PTHR43141:SF5">
    <property type="entry name" value="CYTOCHROME BD-I UBIQUINOL OXIDASE SUBUNIT 2"/>
    <property type="match status" value="1"/>
</dbReference>
<reference evidence="13 14" key="1">
    <citation type="submission" date="2020-08" db="EMBL/GenBank/DDBJ databases">
        <title>Sequencing the genomes of 1000 actinobacteria strains.</title>
        <authorList>
            <person name="Klenk H.-P."/>
        </authorList>
    </citation>
    <scope>NUCLEOTIDE SEQUENCE [LARGE SCALE GENOMIC DNA]</scope>
    <source>
        <strain evidence="13 14">DSM 45258</strain>
    </source>
</reference>
<feature type="transmembrane region" description="Helical" evidence="12">
    <location>
        <begin position="253"/>
        <end position="274"/>
    </location>
</feature>
<dbReference type="GO" id="GO:0046872">
    <property type="term" value="F:metal ion binding"/>
    <property type="evidence" value="ECO:0007669"/>
    <property type="project" value="UniProtKB-KW"/>
</dbReference>
<comment type="caution">
    <text evidence="13">The sequence shown here is derived from an EMBL/GenBank/DDBJ whole genome shotgun (WGS) entry which is preliminary data.</text>
</comment>
<evidence type="ECO:0000256" key="10">
    <source>
        <dbReference type="ARBA" id="ARBA00023004"/>
    </source>
</evidence>
<dbReference type="EMBL" id="JACHWS010000002">
    <property type="protein sequence ID" value="MBB3037378.1"/>
    <property type="molecule type" value="Genomic_DNA"/>
</dbReference>
<feature type="transmembrane region" description="Helical" evidence="12">
    <location>
        <begin position="199"/>
        <end position="221"/>
    </location>
</feature>
<keyword evidence="4" id="KW-1003">Cell membrane</keyword>
<feature type="transmembrane region" description="Helical" evidence="12">
    <location>
        <begin position="82"/>
        <end position="103"/>
    </location>
</feature>
<dbReference type="PANTHER" id="PTHR43141">
    <property type="entry name" value="CYTOCHROME BD2 SUBUNIT II"/>
    <property type="match status" value="1"/>
</dbReference>
<evidence type="ECO:0000256" key="2">
    <source>
        <dbReference type="ARBA" id="ARBA00007543"/>
    </source>
</evidence>
<gene>
    <name evidence="13" type="ORF">FHU29_001827</name>
</gene>
<keyword evidence="13" id="KW-0560">Oxidoreductase</keyword>
<comment type="similarity">
    <text evidence="2">Belongs to the cytochrome ubiquinol oxidase subunit 2 family.</text>
</comment>
<dbReference type="GO" id="GO:0019646">
    <property type="term" value="P:aerobic electron transport chain"/>
    <property type="evidence" value="ECO:0007669"/>
    <property type="project" value="TreeGrafter"/>
</dbReference>
<keyword evidence="11 12" id="KW-0472">Membrane</keyword>
<proteinExistence type="inferred from homology"/>
<sequence length="344" mass="37835">MELTTLWFILIAFLFLGYFVLEGFDFGVGMLMPFLGRKSRMNADKRRRATLNTIGPVWDGNEVWLITAGGALFAAFPDWYATLFSGFYIPLLLILLALIFRAVAIEFRGKIDDDQWRARCDAGIIVGSWLPAILWGMIFAAVVSGTPIDENKQITNMWEAFLSPYAILGGITTTMLFLLHGAVFVALKTGGEVRSDAIKAAGLLAPATLLVAGGFAVWTQLAYGSTLTWVFTWVAAIGLIVTVVMTARQREGWAFAATFITVAAATALLFGALFPDVMPSSLNPEWSLTVAEAASSPYTLTVLTWAAAFLAPVVMIYQGWTYWVFRKRITTEQIPPSIGLKMRR</sequence>
<dbReference type="AlphaFoldDB" id="A0A839RMF2"/>
<dbReference type="Proteomes" id="UP000567922">
    <property type="component" value="Unassembled WGS sequence"/>
</dbReference>
<dbReference type="Pfam" id="PF02322">
    <property type="entry name" value="Cyt_bd_oxida_II"/>
    <property type="match status" value="1"/>
</dbReference>
<dbReference type="GO" id="GO:0070069">
    <property type="term" value="C:cytochrome complex"/>
    <property type="evidence" value="ECO:0007669"/>
    <property type="project" value="TreeGrafter"/>
</dbReference>
<dbReference type="GO" id="GO:0016682">
    <property type="term" value="F:oxidoreductase activity, acting on diphenols and related substances as donors, oxygen as acceptor"/>
    <property type="evidence" value="ECO:0007669"/>
    <property type="project" value="TreeGrafter"/>
</dbReference>
<feature type="transmembrane region" description="Helical" evidence="12">
    <location>
        <begin position="227"/>
        <end position="246"/>
    </location>
</feature>
<evidence type="ECO:0000256" key="6">
    <source>
        <dbReference type="ARBA" id="ARBA00022692"/>
    </source>
</evidence>
<evidence type="ECO:0000256" key="9">
    <source>
        <dbReference type="ARBA" id="ARBA00022989"/>
    </source>
</evidence>
<evidence type="ECO:0000256" key="11">
    <source>
        <dbReference type="ARBA" id="ARBA00023136"/>
    </source>
</evidence>
<dbReference type="NCBIfam" id="TIGR00203">
    <property type="entry name" value="cydB"/>
    <property type="match status" value="1"/>
</dbReference>
<evidence type="ECO:0000256" key="5">
    <source>
        <dbReference type="ARBA" id="ARBA00022617"/>
    </source>
</evidence>